<dbReference type="Pfam" id="PF17194">
    <property type="entry name" value="AbiEi_3_N"/>
    <property type="match status" value="1"/>
</dbReference>
<feature type="domain" description="Transcriptional regulator AbiEi antitoxin N-terminal" evidence="1">
    <location>
        <begin position="6"/>
        <end position="96"/>
    </location>
</feature>
<evidence type="ECO:0000313" key="3">
    <source>
        <dbReference type="Proteomes" id="UP000460751"/>
    </source>
</evidence>
<dbReference type="Proteomes" id="UP000460751">
    <property type="component" value="Unassembled WGS sequence"/>
</dbReference>
<accession>A0A9X4Y970</accession>
<comment type="caution">
    <text evidence="2">The sequence shown here is derived from an EMBL/GenBank/DDBJ whole genome shotgun (WGS) entry which is preliminary data.</text>
</comment>
<dbReference type="RefSeq" id="WP_160898096.1">
    <property type="nucleotide sequence ID" value="NZ_WMEX01000001.1"/>
</dbReference>
<evidence type="ECO:0000313" key="2">
    <source>
        <dbReference type="EMBL" id="MYL25173.1"/>
    </source>
</evidence>
<dbReference type="AlphaFoldDB" id="A0A9X4Y970"/>
<evidence type="ECO:0000259" key="1">
    <source>
        <dbReference type="Pfam" id="PF17194"/>
    </source>
</evidence>
<proteinExistence type="predicted"/>
<gene>
    <name evidence="2" type="ORF">GLW01_00045</name>
</gene>
<keyword evidence="3" id="KW-1185">Reference proteome</keyword>
<organism evidence="2 3">
    <name type="scientific">Vreelandella halophila</name>
    <dbReference type="NCBI Taxonomy" id="86177"/>
    <lineage>
        <taxon>Bacteria</taxon>
        <taxon>Pseudomonadati</taxon>
        <taxon>Pseudomonadota</taxon>
        <taxon>Gammaproteobacteria</taxon>
        <taxon>Oceanospirillales</taxon>
        <taxon>Halomonadaceae</taxon>
        <taxon>Vreelandella</taxon>
    </lineage>
</organism>
<dbReference type="InterPro" id="IPR021561">
    <property type="entry name" value="AbiEi_3"/>
</dbReference>
<reference evidence="2 3" key="1">
    <citation type="submission" date="2019-11" db="EMBL/GenBank/DDBJ databases">
        <title>Genome sequences of 17 halophilic strains isolated from different environments.</title>
        <authorList>
            <person name="Furrow R.E."/>
        </authorList>
    </citation>
    <scope>NUCLEOTIDE SEQUENCE [LARGE SCALE GENOMIC DNA]</scope>
    <source>
        <strain evidence="2 3">22507_15_FS</strain>
    </source>
</reference>
<dbReference type="InterPro" id="IPR033455">
    <property type="entry name" value="AbiEi_3_N"/>
</dbReference>
<sequence length="282" mass="32398">MAIRNREKLNQLTQLLPEGLLVDAAWLERHGYSRALRSQYVTAGWLEQPVRGVFRRPRGEVSWEQVVISLQTLLQYPVSVGGRTALEFQGYAHYLPFQQLQVHLYSDVKLPGWVNKLPIEPEFVVHNRQRFLPAVELPSWATSLTDSSAGSGTPLPGALRVSSWGHWSWPLIVSTPERAYLEFLDELPNRGTFHMADTFMEGLGNLRPRYLQSLLESTRSIKVKRLFFFFADRERHAWLKRIDRNRINLGSGKRMLVKGGVLDQEYQITVPTEFAREEGNGI</sequence>
<dbReference type="OrthoDB" id="1550938at2"/>
<protein>
    <recommendedName>
        <fullName evidence="1">Transcriptional regulator AbiEi antitoxin N-terminal domain-containing protein</fullName>
    </recommendedName>
</protein>
<name>A0A9X4Y970_9GAMM</name>
<dbReference type="Pfam" id="PF11459">
    <property type="entry name" value="AbiEi_3"/>
    <property type="match status" value="1"/>
</dbReference>
<dbReference type="EMBL" id="WMEX01000001">
    <property type="protein sequence ID" value="MYL25173.1"/>
    <property type="molecule type" value="Genomic_DNA"/>
</dbReference>